<name>A0A1M6X660_SELRU</name>
<dbReference type="Pfam" id="PF01966">
    <property type="entry name" value="HD"/>
    <property type="match status" value="1"/>
</dbReference>
<evidence type="ECO:0000259" key="1">
    <source>
        <dbReference type="Pfam" id="PF01966"/>
    </source>
</evidence>
<dbReference type="AlphaFoldDB" id="A0A1M6X660"/>
<dbReference type="InterPro" id="IPR003607">
    <property type="entry name" value="HD/PDEase_dom"/>
</dbReference>
<sequence length="170" mass="19469">MIQRIKQFYLAITARITSDDRKWVQESLTDKAQQLFYAMHPADQYHAMNVARTALDLWEKQPAGDRNLLLRSALLHDVGKMRGDMDVFGKVWAVLLKHFLPGLALKLALNGTGYLGHIMYISYNHAQIGAEKLQHIGMVQEAEIIRYHHAQPKENEPPELKLLRAADELN</sequence>
<gene>
    <name evidence="2" type="ORF">SAMN05216582_13213</name>
</gene>
<dbReference type="InterPro" id="IPR006675">
    <property type="entry name" value="HDIG_dom"/>
</dbReference>
<proteinExistence type="predicted"/>
<dbReference type="CDD" id="cd00077">
    <property type="entry name" value="HDc"/>
    <property type="match status" value="1"/>
</dbReference>
<dbReference type="EMBL" id="FRBC01000032">
    <property type="protein sequence ID" value="SHL01404.1"/>
    <property type="molecule type" value="Genomic_DNA"/>
</dbReference>
<dbReference type="Gene3D" id="1.10.3210.10">
    <property type="entry name" value="Hypothetical protein af1432"/>
    <property type="match status" value="1"/>
</dbReference>
<dbReference type="NCBIfam" id="TIGR00277">
    <property type="entry name" value="HDIG"/>
    <property type="match status" value="1"/>
</dbReference>
<organism evidence="2 3">
    <name type="scientific">Selenomonas ruminantium</name>
    <dbReference type="NCBI Taxonomy" id="971"/>
    <lineage>
        <taxon>Bacteria</taxon>
        <taxon>Bacillati</taxon>
        <taxon>Bacillota</taxon>
        <taxon>Negativicutes</taxon>
        <taxon>Selenomonadales</taxon>
        <taxon>Selenomonadaceae</taxon>
        <taxon>Selenomonas</taxon>
    </lineage>
</organism>
<dbReference type="RefSeq" id="WP_073092259.1">
    <property type="nucleotide sequence ID" value="NZ_FRBC01000032.1"/>
</dbReference>
<evidence type="ECO:0000313" key="2">
    <source>
        <dbReference type="EMBL" id="SHL01404.1"/>
    </source>
</evidence>
<dbReference type="Proteomes" id="UP000184263">
    <property type="component" value="Unassembled WGS sequence"/>
</dbReference>
<protein>
    <submittedName>
        <fullName evidence="2">HDIG domain-containing protein</fullName>
    </submittedName>
</protein>
<dbReference type="InterPro" id="IPR006674">
    <property type="entry name" value="HD_domain"/>
</dbReference>
<reference evidence="2 3" key="1">
    <citation type="submission" date="2016-11" db="EMBL/GenBank/DDBJ databases">
        <authorList>
            <person name="Jaros S."/>
            <person name="Januszkiewicz K."/>
            <person name="Wedrychowicz H."/>
        </authorList>
    </citation>
    <scope>NUCLEOTIDE SEQUENCE [LARGE SCALE GENOMIC DNA]</scope>
    <source>
        <strain evidence="2 3">HD4</strain>
    </source>
</reference>
<feature type="domain" description="HD" evidence="1">
    <location>
        <begin position="45"/>
        <end position="169"/>
    </location>
</feature>
<evidence type="ECO:0000313" key="3">
    <source>
        <dbReference type="Proteomes" id="UP000184263"/>
    </source>
</evidence>
<dbReference type="OrthoDB" id="68032at2"/>
<dbReference type="SUPFAM" id="SSF109604">
    <property type="entry name" value="HD-domain/PDEase-like"/>
    <property type="match status" value="1"/>
</dbReference>
<accession>A0A1M6X660</accession>